<feature type="domain" description="Transposase-like Mu C-terminal" evidence="1">
    <location>
        <begin position="12"/>
        <end position="45"/>
    </location>
</feature>
<organism evidence="2 3">
    <name type="scientific">Eisenbergiella massiliensis</name>
    <dbReference type="NCBI Taxonomy" id="1720294"/>
    <lineage>
        <taxon>Bacteria</taxon>
        <taxon>Bacillati</taxon>
        <taxon>Bacillota</taxon>
        <taxon>Clostridia</taxon>
        <taxon>Lachnospirales</taxon>
        <taxon>Lachnospiraceae</taxon>
        <taxon>Eisenbergiella</taxon>
    </lineage>
</organism>
<dbReference type="EMBL" id="QVLU01000039">
    <property type="protein sequence ID" value="RGE64557.1"/>
    <property type="molecule type" value="Genomic_DNA"/>
</dbReference>
<dbReference type="SUPFAM" id="SSF50610">
    <property type="entry name" value="mu transposase, C-terminal domain"/>
    <property type="match status" value="1"/>
</dbReference>
<comment type="caution">
    <text evidence="2">The sequence shown here is derived from an EMBL/GenBank/DDBJ whole genome shotgun (WGS) entry which is preliminary data.</text>
</comment>
<evidence type="ECO:0000259" key="1">
    <source>
        <dbReference type="Pfam" id="PF09299"/>
    </source>
</evidence>
<dbReference type="Proteomes" id="UP000261166">
    <property type="component" value="Unassembled WGS sequence"/>
</dbReference>
<reference evidence="2 3" key="1">
    <citation type="submission" date="2018-08" db="EMBL/GenBank/DDBJ databases">
        <title>A genome reference for cultivated species of the human gut microbiota.</title>
        <authorList>
            <person name="Zou Y."/>
            <person name="Xue W."/>
            <person name="Luo G."/>
        </authorList>
    </citation>
    <scope>NUCLEOTIDE SEQUENCE [LARGE SCALE GENOMIC DNA]</scope>
    <source>
        <strain evidence="2 3">AF26-4BH</strain>
    </source>
</reference>
<name>A0A3E3IBX5_9FIRM</name>
<dbReference type="InterPro" id="IPR009004">
    <property type="entry name" value="Transposase_Mu_C"/>
</dbReference>
<evidence type="ECO:0000313" key="2">
    <source>
        <dbReference type="EMBL" id="RGE64557.1"/>
    </source>
</evidence>
<protein>
    <recommendedName>
        <fullName evidence="1">Transposase-like Mu C-terminal domain-containing protein</fullName>
    </recommendedName>
</protein>
<dbReference type="Pfam" id="PF09299">
    <property type="entry name" value="Mu-transpos_C"/>
    <property type="match status" value="1"/>
</dbReference>
<gene>
    <name evidence="2" type="ORF">DWY69_27230</name>
</gene>
<proteinExistence type="predicted"/>
<dbReference type="AlphaFoldDB" id="A0A3E3IBX5"/>
<evidence type="ECO:0000313" key="3">
    <source>
        <dbReference type="Proteomes" id="UP000261166"/>
    </source>
</evidence>
<accession>A0A3E3IBX5</accession>
<dbReference type="OrthoDB" id="1955478at2"/>
<dbReference type="InterPro" id="IPR015378">
    <property type="entry name" value="Transposase-like_Mu_C"/>
</dbReference>
<sequence>MRVVVREEFYFEPRVINENGNIRWYGERYTKEELLRYMGETVYIRDSGEELFVYQMESDEVGREQGRIQAIFTLICKLKKVKTKWRYGKKIAH</sequence>